<sequence length="926" mass="97271">MYAALLLVTHALAAPYILSFGRYALKATHARVVERALGSRLVAAQLRPQRCSPIPSDFLSLDLPPAAALSLARRGFRLSRDRRRARRPLFAPRNESFLAFARTRQLRDAPARPQRRSPYAEVVAPGLEARAAWAQGEIGANASVAVFDTGLPPDHGHFRARPGELVERINWTSERTLADTLGHGTFVASIVGGVGPGCPGFAPGAALHVHRVFTNQQVSYTAWFLDAFNYVLWRGDVDVLNLSVGGPDFADAPFVDKVRDVVASGVTVVSAIGNDGPLWGTLNSPADMLEVVGVGGAEARSGRVAPFSSRGQTLSEAPGGGAGRAKPDVTAASNGVLGAFPDGDACRPMHGTSVASPSVAGVAALIASAARRAGAATRNPAMVRQCLHATAKPYGRFNATERASDADGSRSSLYAQGAGRIDAAAAVACAEQYRPRVTLFPAALDLAEDCPYLSPLCDQPLFSGGRGVAVNVTVANGFGVLGAVVDARWVPGEHGEHLDVAVPSAIHGDGVALWPWFGAVAVRVAPRATGFVGVARGALHLAVETRTDAPAARTYPFGRPSGAGTCGGAPAEARVWVALPIAAAFAEPPPRAKRVLWDATHSLAYPPIFATRDFLGQNADLLDWNGDTPETNFRETFLELRRRGFYVDVARGDLRCHDLDAYGALLIADPEDLFWDGEVDAVERAARRGLGVVVFGDWHDAALLDKSAFFDDNTQVFWTPAVGGANVPALNKLLGRFGAALGAEVYDGPLPAALGDGARFQSGNAIARFPAGGWLVHAPRLARRRSLGRAKEPDGQQRVAVLGAAETAAGRLVLFGDSGCLDEAHRQGGPCFPLLHAALAFAAAGKRDKAVFPDAARLAEDHARGAAPFDHPADAMLRKYSRHYAGAAHGPPPYDARPAELPSEPACRAAGVAALRSLAASEAAPA</sequence>
<keyword evidence="3 7" id="KW-0378">Hydrolase</keyword>
<name>F0YN38_AURAN</name>
<dbReference type="PRINTS" id="PR00723">
    <property type="entry name" value="SUBTILISIN"/>
</dbReference>
<dbReference type="InterPro" id="IPR000209">
    <property type="entry name" value="Peptidase_S8/S53_dom"/>
</dbReference>
<keyword evidence="2 7" id="KW-0645">Protease</keyword>
<dbReference type="InterPro" id="IPR057032">
    <property type="entry name" value="MBTPS1_4th"/>
</dbReference>
<dbReference type="Pfam" id="PF23094">
    <property type="entry name" value="MBTPS1_3rd"/>
    <property type="match status" value="1"/>
</dbReference>
<proteinExistence type="inferred from homology"/>
<feature type="active site" description="Charge relay system" evidence="7">
    <location>
        <position position="148"/>
    </location>
</feature>
<dbReference type="AlphaFoldDB" id="F0YN38"/>
<dbReference type="PROSITE" id="PS51892">
    <property type="entry name" value="SUBTILASE"/>
    <property type="match status" value="1"/>
</dbReference>
<evidence type="ECO:0000256" key="5">
    <source>
        <dbReference type="ARBA" id="ARBA00023529"/>
    </source>
</evidence>
<feature type="chain" id="PRO_5003261182" description="subtilisin" evidence="9">
    <location>
        <begin position="20"/>
        <end position="926"/>
    </location>
</feature>
<evidence type="ECO:0000259" key="11">
    <source>
        <dbReference type="Pfam" id="PF23090"/>
    </source>
</evidence>
<dbReference type="Gene3D" id="3.40.50.200">
    <property type="entry name" value="Peptidase S8/S53 domain"/>
    <property type="match status" value="1"/>
</dbReference>
<comment type="catalytic activity">
    <reaction evidence="5">
        <text>Hydrolysis of proteins with broad specificity for peptide bonds, and a preference for a large uncharged residue in P1. Hydrolyzes peptide amides.</text>
        <dbReference type="EC" id="3.4.21.62"/>
    </reaction>
</comment>
<evidence type="ECO:0000259" key="10">
    <source>
        <dbReference type="Pfam" id="PF00082"/>
    </source>
</evidence>
<dbReference type="InterPro" id="IPR022398">
    <property type="entry name" value="Peptidase_S8_His-AS"/>
</dbReference>
<evidence type="ECO:0000256" key="4">
    <source>
        <dbReference type="ARBA" id="ARBA00022825"/>
    </source>
</evidence>
<dbReference type="PANTHER" id="PTHR43806">
    <property type="entry name" value="PEPTIDASE S8"/>
    <property type="match status" value="1"/>
</dbReference>
<dbReference type="PROSITE" id="PS00137">
    <property type="entry name" value="SUBTILASE_HIS"/>
    <property type="match status" value="1"/>
</dbReference>
<evidence type="ECO:0000313" key="14">
    <source>
        <dbReference type="Proteomes" id="UP000002729"/>
    </source>
</evidence>
<dbReference type="EMBL" id="GL833170">
    <property type="protein sequence ID" value="EGB03487.1"/>
    <property type="molecule type" value="Genomic_DNA"/>
</dbReference>
<dbReference type="EC" id="3.4.21.62" evidence="6"/>
<feature type="active site" description="Charge relay system" evidence="7">
    <location>
        <position position="353"/>
    </location>
</feature>
<dbReference type="GeneID" id="20226533"/>
<evidence type="ECO:0000256" key="9">
    <source>
        <dbReference type="SAM" id="SignalP"/>
    </source>
</evidence>
<dbReference type="InterPro" id="IPR050131">
    <property type="entry name" value="Peptidase_S8_subtilisin-like"/>
</dbReference>
<dbReference type="eggNOG" id="KOG4266">
    <property type="taxonomic scope" value="Eukaryota"/>
</dbReference>
<dbReference type="GO" id="GO:0006508">
    <property type="term" value="P:proteolysis"/>
    <property type="evidence" value="ECO:0007669"/>
    <property type="project" value="UniProtKB-KW"/>
</dbReference>
<dbReference type="SUPFAM" id="SSF52743">
    <property type="entry name" value="Subtilisin-like"/>
    <property type="match status" value="1"/>
</dbReference>
<protein>
    <recommendedName>
        <fullName evidence="6">subtilisin</fullName>
        <ecNumber evidence="6">3.4.21.62</ecNumber>
    </recommendedName>
</protein>
<feature type="signal peptide" evidence="9">
    <location>
        <begin position="1"/>
        <end position="19"/>
    </location>
</feature>
<evidence type="ECO:0000256" key="3">
    <source>
        <dbReference type="ARBA" id="ARBA00022801"/>
    </source>
</evidence>
<dbReference type="InParanoid" id="F0YN38"/>
<evidence type="ECO:0000259" key="12">
    <source>
        <dbReference type="Pfam" id="PF23094"/>
    </source>
</evidence>
<evidence type="ECO:0000256" key="1">
    <source>
        <dbReference type="ARBA" id="ARBA00011073"/>
    </source>
</evidence>
<comment type="similarity">
    <text evidence="1 7">Belongs to the peptidase S8 family.</text>
</comment>
<feature type="domain" description="Peptidase S8/S53" evidence="10">
    <location>
        <begin position="139"/>
        <end position="404"/>
    </location>
</feature>
<keyword evidence="9" id="KW-0732">Signal</keyword>
<dbReference type="OrthoDB" id="1740355at2759"/>
<reference evidence="13 14" key="1">
    <citation type="journal article" date="2011" name="Proc. Natl. Acad. Sci. U.S.A.">
        <title>Niche of harmful alga Aureococcus anophagefferens revealed through ecogenomics.</title>
        <authorList>
            <person name="Gobler C.J."/>
            <person name="Berry D.L."/>
            <person name="Dyhrman S.T."/>
            <person name="Wilhelm S.W."/>
            <person name="Salamov A."/>
            <person name="Lobanov A.V."/>
            <person name="Zhang Y."/>
            <person name="Collier J.L."/>
            <person name="Wurch L.L."/>
            <person name="Kustka A.B."/>
            <person name="Dill B.D."/>
            <person name="Shah M."/>
            <person name="VerBerkmoes N.C."/>
            <person name="Kuo A."/>
            <person name="Terry A."/>
            <person name="Pangilinan J."/>
            <person name="Lindquist E.A."/>
            <person name="Lucas S."/>
            <person name="Paulsen I.T."/>
            <person name="Hattenrath-Lehmann T.K."/>
            <person name="Talmage S.C."/>
            <person name="Walker E.A."/>
            <person name="Koch F."/>
            <person name="Burson A.M."/>
            <person name="Marcoval M.A."/>
            <person name="Tang Y.Z."/>
            <person name="Lecleir G.R."/>
            <person name="Coyne K.J."/>
            <person name="Berg G.M."/>
            <person name="Bertrand E.M."/>
            <person name="Saito M.A."/>
            <person name="Gladyshev V.N."/>
            <person name="Grigoriev I.V."/>
        </authorList>
    </citation>
    <scope>NUCLEOTIDE SEQUENCE [LARGE SCALE GENOMIC DNA]</scope>
    <source>
        <strain evidence="14">CCMP 1984</strain>
    </source>
</reference>
<dbReference type="PANTHER" id="PTHR43806:SF7">
    <property type="entry name" value="MEMBRANE-BOUND TRANSCRIPTION FACTOR SITE-1 PROTEASE"/>
    <property type="match status" value="1"/>
</dbReference>
<keyword evidence="14" id="KW-1185">Reference proteome</keyword>
<dbReference type="Pfam" id="PF23090">
    <property type="entry name" value="MBTPS1_4th"/>
    <property type="match status" value="1"/>
</dbReference>
<dbReference type="InterPro" id="IPR023828">
    <property type="entry name" value="Peptidase_S8_Ser-AS"/>
</dbReference>
<feature type="domain" description="MBTPS1 third" evidence="12">
    <location>
        <begin position="440"/>
        <end position="548"/>
    </location>
</feature>
<dbReference type="OMA" id="LEYTTTG"/>
<evidence type="ECO:0000313" key="13">
    <source>
        <dbReference type="EMBL" id="EGB03487.1"/>
    </source>
</evidence>
<dbReference type="RefSeq" id="XP_009041816.1">
    <property type="nucleotide sequence ID" value="XM_009043568.1"/>
</dbReference>
<accession>F0YN38</accession>
<evidence type="ECO:0000256" key="2">
    <source>
        <dbReference type="ARBA" id="ARBA00022670"/>
    </source>
</evidence>
<feature type="region of interest" description="Disordered" evidence="8">
    <location>
        <begin position="305"/>
        <end position="326"/>
    </location>
</feature>
<dbReference type="GO" id="GO:0004252">
    <property type="term" value="F:serine-type endopeptidase activity"/>
    <property type="evidence" value="ECO:0007669"/>
    <property type="project" value="UniProtKB-UniRule"/>
</dbReference>
<dbReference type="PROSITE" id="PS00138">
    <property type="entry name" value="SUBTILASE_SER"/>
    <property type="match status" value="1"/>
</dbReference>
<evidence type="ECO:0000256" key="7">
    <source>
        <dbReference type="PROSITE-ProRule" id="PRU01240"/>
    </source>
</evidence>
<dbReference type="InterPro" id="IPR057060">
    <property type="entry name" value="MBTPS1_3rd"/>
</dbReference>
<dbReference type="Proteomes" id="UP000002729">
    <property type="component" value="Unassembled WGS sequence"/>
</dbReference>
<organism evidence="14">
    <name type="scientific">Aureococcus anophagefferens</name>
    <name type="common">Harmful bloom alga</name>
    <dbReference type="NCBI Taxonomy" id="44056"/>
    <lineage>
        <taxon>Eukaryota</taxon>
        <taxon>Sar</taxon>
        <taxon>Stramenopiles</taxon>
        <taxon>Ochrophyta</taxon>
        <taxon>Pelagophyceae</taxon>
        <taxon>Pelagomonadales</taxon>
        <taxon>Pelagomonadaceae</taxon>
        <taxon>Aureococcus</taxon>
    </lineage>
</organism>
<dbReference type="InterPro" id="IPR015500">
    <property type="entry name" value="Peptidase_S8_subtilisin-rel"/>
</dbReference>
<dbReference type="InterPro" id="IPR036852">
    <property type="entry name" value="Peptidase_S8/S53_dom_sf"/>
</dbReference>
<gene>
    <name evidence="13" type="ORF">AURANDRAFT_67978</name>
</gene>
<feature type="domain" description="MBTPS1 fourth" evidence="11">
    <location>
        <begin position="589"/>
        <end position="857"/>
    </location>
</feature>
<feature type="active site" description="Charge relay system" evidence="7">
    <location>
        <position position="183"/>
    </location>
</feature>
<dbReference type="Pfam" id="PF00082">
    <property type="entry name" value="Peptidase_S8"/>
    <property type="match status" value="1"/>
</dbReference>
<dbReference type="GO" id="GO:0005794">
    <property type="term" value="C:Golgi apparatus"/>
    <property type="evidence" value="ECO:0007669"/>
    <property type="project" value="TreeGrafter"/>
</dbReference>
<evidence type="ECO:0000256" key="8">
    <source>
        <dbReference type="SAM" id="MobiDB-lite"/>
    </source>
</evidence>
<evidence type="ECO:0000256" key="6">
    <source>
        <dbReference type="ARBA" id="ARBA00023619"/>
    </source>
</evidence>
<dbReference type="KEGG" id="aaf:AURANDRAFT_67978"/>
<keyword evidence="4 7" id="KW-0720">Serine protease</keyword>